<dbReference type="Pfam" id="PF10087">
    <property type="entry name" value="DUF2325"/>
    <property type="match status" value="1"/>
</dbReference>
<keyword evidence="3" id="KW-1185">Reference proteome</keyword>
<proteinExistence type="inferred from homology"/>
<dbReference type="EMBL" id="JACRWE010000005">
    <property type="protein sequence ID" value="MBC5997594.1"/>
    <property type="molecule type" value="Genomic_DNA"/>
</dbReference>
<reference evidence="2 3" key="1">
    <citation type="submission" date="2020-08" db="EMBL/GenBank/DDBJ databases">
        <authorList>
            <person name="Liu C."/>
            <person name="Sun Q."/>
        </authorList>
    </citation>
    <scope>NUCLEOTIDE SEQUENCE [LARGE SCALE GENOMIC DNA]</scope>
    <source>
        <strain evidence="2 3">NSJ-18</strain>
    </source>
</reference>
<dbReference type="InterPro" id="IPR016772">
    <property type="entry name" value="UCP020408"/>
</dbReference>
<dbReference type="Proteomes" id="UP000609849">
    <property type="component" value="Unassembled WGS sequence"/>
</dbReference>
<comment type="caution">
    <text evidence="2">The sequence shown here is derived from an EMBL/GenBank/DDBJ whole genome shotgun (WGS) entry which is preliminary data.</text>
</comment>
<accession>A0ABR7JRR1</accession>
<name>A0ABR7JRR1_9FIRM</name>
<protein>
    <submittedName>
        <fullName evidence="2">DUF2325 domain-containing protein</fullName>
    </submittedName>
</protein>
<evidence type="ECO:0000256" key="1">
    <source>
        <dbReference type="ARBA" id="ARBA00007189"/>
    </source>
</evidence>
<comment type="similarity">
    <text evidence="1">Belongs to the UPF0751 family.</text>
</comment>
<evidence type="ECO:0000313" key="2">
    <source>
        <dbReference type="EMBL" id="MBC5997594.1"/>
    </source>
</evidence>
<gene>
    <name evidence="2" type="ORF">H8923_12535</name>
</gene>
<organism evidence="2 3">
    <name type="scientific">Romboutsia faecis</name>
    <dbReference type="NCBI Taxonomy" id="2764597"/>
    <lineage>
        <taxon>Bacteria</taxon>
        <taxon>Bacillati</taxon>
        <taxon>Bacillota</taxon>
        <taxon>Clostridia</taxon>
        <taxon>Peptostreptococcales</taxon>
        <taxon>Peptostreptococcaceae</taxon>
        <taxon>Romboutsia</taxon>
    </lineage>
</organism>
<dbReference type="RefSeq" id="WP_187127940.1">
    <property type="nucleotide sequence ID" value="NZ_JACRWE010000005.1"/>
</dbReference>
<evidence type="ECO:0000313" key="3">
    <source>
        <dbReference type="Proteomes" id="UP000609849"/>
    </source>
</evidence>
<sequence length="110" mass="12352">MTLVVVGGNERMKKDYISLAKEKGYKAKVFLNMSSKVKKCVGDPDAIVIFTSVVSHKMVISVEEQAKKRNIPIIRHKNNSKAAFTQCLEMVDECTGNCRECNKNKLNSKN</sequence>